<gene>
    <name evidence="6" type="ORF">ERUC_LOCUS32640</name>
</gene>
<sequence length="64" mass="7384">MEDIEGNCKDDGLKVCAKFMTSTYKINYFDCTCDNVFLLRKTKRYCRCQSLCTDHPPPSPMPPL</sequence>
<dbReference type="Proteomes" id="UP001642260">
    <property type="component" value="Unassembled WGS sequence"/>
</dbReference>
<dbReference type="GO" id="GO:0005576">
    <property type="term" value="C:extracellular region"/>
    <property type="evidence" value="ECO:0007669"/>
    <property type="project" value="UniProtKB-SubCell"/>
</dbReference>
<dbReference type="InterPro" id="IPR010682">
    <property type="entry name" value="SCRL"/>
</dbReference>
<keyword evidence="5" id="KW-1015">Disulfide bond</keyword>
<evidence type="ECO:0000256" key="4">
    <source>
        <dbReference type="ARBA" id="ARBA00022729"/>
    </source>
</evidence>
<keyword evidence="4" id="KW-0732">Signal</keyword>
<evidence type="ECO:0000256" key="5">
    <source>
        <dbReference type="ARBA" id="ARBA00023157"/>
    </source>
</evidence>
<dbReference type="AlphaFoldDB" id="A0ABC8L9F8"/>
<evidence type="ECO:0000256" key="2">
    <source>
        <dbReference type="ARBA" id="ARBA00006722"/>
    </source>
</evidence>
<organism evidence="6 7">
    <name type="scientific">Eruca vesicaria subsp. sativa</name>
    <name type="common">Garden rocket</name>
    <name type="synonym">Eruca sativa</name>
    <dbReference type="NCBI Taxonomy" id="29727"/>
    <lineage>
        <taxon>Eukaryota</taxon>
        <taxon>Viridiplantae</taxon>
        <taxon>Streptophyta</taxon>
        <taxon>Embryophyta</taxon>
        <taxon>Tracheophyta</taxon>
        <taxon>Spermatophyta</taxon>
        <taxon>Magnoliopsida</taxon>
        <taxon>eudicotyledons</taxon>
        <taxon>Gunneridae</taxon>
        <taxon>Pentapetalae</taxon>
        <taxon>rosids</taxon>
        <taxon>malvids</taxon>
        <taxon>Brassicales</taxon>
        <taxon>Brassicaceae</taxon>
        <taxon>Brassiceae</taxon>
        <taxon>Eruca</taxon>
    </lineage>
</organism>
<evidence type="ECO:0000313" key="6">
    <source>
        <dbReference type="EMBL" id="CAH8378013.1"/>
    </source>
</evidence>
<dbReference type="EMBL" id="CAKOAT010475153">
    <property type="protein sequence ID" value="CAH8378013.1"/>
    <property type="molecule type" value="Genomic_DNA"/>
</dbReference>
<keyword evidence="7" id="KW-1185">Reference proteome</keyword>
<evidence type="ECO:0000256" key="1">
    <source>
        <dbReference type="ARBA" id="ARBA00004613"/>
    </source>
</evidence>
<evidence type="ECO:0000313" key="7">
    <source>
        <dbReference type="Proteomes" id="UP001642260"/>
    </source>
</evidence>
<comment type="similarity">
    <text evidence="2">Belongs to the DEFL family.</text>
</comment>
<comment type="caution">
    <text evidence="6">The sequence shown here is derived from an EMBL/GenBank/DDBJ whole genome shotgun (WGS) entry which is preliminary data.</text>
</comment>
<name>A0ABC8L9F8_ERUVS</name>
<proteinExistence type="inferred from homology"/>
<accession>A0ABC8L9F8</accession>
<evidence type="ECO:0000256" key="3">
    <source>
        <dbReference type="ARBA" id="ARBA00022525"/>
    </source>
</evidence>
<reference evidence="6 7" key="1">
    <citation type="submission" date="2022-03" db="EMBL/GenBank/DDBJ databases">
        <authorList>
            <person name="Macdonald S."/>
            <person name="Ahmed S."/>
            <person name="Newling K."/>
        </authorList>
    </citation>
    <scope>NUCLEOTIDE SEQUENCE [LARGE SCALE GENOMIC DNA]</scope>
</reference>
<comment type="subcellular location">
    <subcellularLocation>
        <location evidence="1">Secreted</location>
    </subcellularLocation>
</comment>
<keyword evidence="3" id="KW-0964">Secreted</keyword>
<protein>
    <submittedName>
        <fullName evidence="6">Uncharacterized protein</fullName>
    </submittedName>
</protein>
<dbReference type="Pfam" id="PF06876">
    <property type="entry name" value="SCRL"/>
    <property type="match status" value="1"/>
</dbReference>